<dbReference type="AlphaFoldDB" id="A0A238F5Q1"/>
<evidence type="ECO:0000313" key="7">
    <source>
        <dbReference type="EMBL" id="SCV67213.1"/>
    </source>
</evidence>
<evidence type="ECO:0000256" key="2">
    <source>
        <dbReference type="ARBA" id="ARBA00023125"/>
    </source>
</evidence>
<dbReference type="Pfam" id="PF00447">
    <property type="entry name" value="HSF_DNA-bind"/>
    <property type="match status" value="1"/>
</dbReference>
<dbReference type="GO" id="GO:0043565">
    <property type="term" value="F:sequence-specific DNA binding"/>
    <property type="evidence" value="ECO:0007669"/>
    <property type="project" value="InterPro"/>
</dbReference>
<proteinExistence type="inferred from homology"/>
<feature type="region of interest" description="Disordered" evidence="5">
    <location>
        <begin position="310"/>
        <end position="360"/>
    </location>
</feature>
<sequence length="481" mass="53396">MVLEPSFMPQNVAIASLPGSSLAPRSRSAFESLPHPPSSTFLGAAQPSYDMRIQQQAEPLSRVSTTTEASARPARVERFLHKMMRLLRQPDDDGFDIREYIHWDSTGTVLVVPDEQALANNVCRRVFSQSNVSSFDKQLNNWGFLRYKPSPFDPRDTSEFERLGPRSRIWQHQSLTRDSTVEEVFAVKRKEDGMYKRRLMSSRSWSVGTDGGGNNVAPGTTPGSYPRRSTRTRNRPSHIRSFCTSDEDSSAAEDAARHKHKVVPAPKLSRVYSAPPFTDNHGRSVLSTLRRGSLDSIVHRTFRKAPSFDSFDSFHSSSSRSPTRSSPREPQLSPPLSSASPSHYTTASFVPGRLESSDGGIHQDNLNLSYKAPLPVISSIRPDELPQISPWRRSGSSALSHFYDLTANVPISAPRQIRRCVTPTRSTWHADDSPAVTLEERASEEMDGYPAAACLAKLQLGAQHHTFKHVQWGSGSSLAAS</sequence>
<comment type="subcellular location">
    <subcellularLocation>
        <location evidence="1">Nucleus</location>
    </subcellularLocation>
</comment>
<dbReference type="Gene3D" id="1.10.10.10">
    <property type="entry name" value="Winged helix-like DNA-binding domain superfamily/Winged helix DNA-binding domain"/>
    <property type="match status" value="1"/>
</dbReference>
<evidence type="ECO:0000259" key="6">
    <source>
        <dbReference type="SMART" id="SM00415"/>
    </source>
</evidence>
<dbReference type="SMART" id="SM00415">
    <property type="entry name" value="HSF"/>
    <property type="match status" value="1"/>
</dbReference>
<feature type="compositionally biased region" description="Basic residues" evidence="5">
    <location>
        <begin position="228"/>
        <end position="238"/>
    </location>
</feature>
<reference evidence="8" key="1">
    <citation type="submission" date="2016-09" db="EMBL/GenBank/DDBJ databases">
        <authorList>
            <person name="Jeantristanb JTB J.-T."/>
            <person name="Ricardo R."/>
        </authorList>
    </citation>
    <scope>NUCLEOTIDE SEQUENCE [LARGE SCALE GENOMIC DNA]</scope>
</reference>
<dbReference type="EMBL" id="FMSP01000001">
    <property type="protein sequence ID" value="SCV67213.1"/>
    <property type="molecule type" value="Genomic_DNA"/>
</dbReference>
<evidence type="ECO:0000256" key="4">
    <source>
        <dbReference type="RuleBase" id="RU004020"/>
    </source>
</evidence>
<gene>
    <name evidence="7" type="ORF">BQ2448_5859</name>
</gene>
<evidence type="ECO:0000256" key="3">
    <source>
        <dbReference type="ARBA" id="ARBA00023242"/>
    </source>
</evidence>
<comment type="similarity">
    <text evidence="4">Belongs to the HSF family.</text>
</comment>
<keyword evidence="3" id="KW-0539">Nucleus</keyword>
<accession>A0A238F5Q1</accession>
<dbReference type="Proteomes" id="UP000198372">
    <property type="component" value="Unassembled WGS sequence"/>
</dbReference>
<feature type="compositionally biased region" description="Low complexity" evidence="5">
    <location>
        <begin position="310"/>
        <end position="342"/>
    </location>
</feature>
<protein>
    <submittedName>
        <fullName evidence="7">BQ2448_5859 protein</fullName>
    </submittedName>
</protein>
<evidence type="ECO:0000256" key="1">
    <source>
        <dbReference type="ARBA" id="ARBA00004123"/>
    </source>
</evidence>
<evidence type="ECO:0000313" key="8">
    <source>
        <dbReference type="Proteomes" id="UP000198372"/>
    </source>
</evidence>
<dbReference type="InterPro" id="IPR036388">
    <property type="entry name" value="WH-like_DNA-bd_sf"/>
</dbReference>
<dbReference type="GO" id="GO:0003700">
    <property type="term" value="F:DNA-binding transcription factor activity"/>
    <property type="evidence" value="ECO:0007669"/>
    <property type="project" value="InterPro"/>
</dbReference>
<organism evidence="7 8">
    <name type="scientific">Microbotryum intermedium</name>
    <dbReference type="NCBI Taxonomy" id="269621"/>
    <lineage>
        <taxon>Eukaryota</taxon>
        <taxon>Fungi</taxon>
        <taxon>Dikarya</taxon>
        <taxon>Basidiomycota</taxon>
        <taxon>Pucciniomycotina</taxon>
        <taxon>Microbotryomycetes</taxon>
        <taxon>Microbotryales</taxon>
        <taxon>Microbotryaceae</taxon>
        <taxon>Microbotryum</taxon>
    </lineage>
</organism>
<dbReference type="OrthoDB" id="60033at2759"/>
<dbReference type="STRING" id="269621.A0A238F5Q1"/>
<dbReference type="SUPFAM" id="SSF46785">
    <property type="entry name" value="Winged helix' DNA-binding domain"/>
    <property type="match status" value="1"/>
</dbReference>
<dbReference type="GO" id="GO:0005634">
    <property type="term" value="C:nucleus"/>
    <property type="evidence" value="ECO:0007669"/>
    <property type="project" value="UniProtKB-SubCell"/>
</dbReference>
<keyword evidence="2" id="KW-0238">DNA-binding</keyword>
<dbReference type="InterPro" id="IPR000232">
    <property type="entry name" value="HSF_DNA-bd"/>
</dbReference>
<dbReference type="InterPro" id="IPR036390">
    <property type="entry name" value="WH_DNA-bd_sf"/>
</dbReference>
<feature type="region of interest" description="Disordered" evidence="5">
    <location>
        <begin position="205"/>
        <end position="262"/>
    </location>
</feature>
<keyword evidence="8" id="KW-1185">Reference proteome</keyword>
<evidence type="ECO:0000256" key="5">
    <source>
        <dbReference type="SAM" id="MobiDB-lite"/>
    </source>
</evidence>
<name>A0A238F5Q1_9BASI</name>
<feature type="domain" description="HSF-type DNA-binding" evidence="6">
    <location>
        <begin position="75"/>
        <end position="190"/>
    </location>
</feature>